<dbReference type="EMBL" id="JABFJV010000007">
    <property type="protein sequence ID" value="NOK32025.1"/>
    <property type="molecule type" value="Genomic_DNA"/>
</dbReference>
<organism evidence="2 3">
    <name type="scientific">Corallococcus exercitus</name>
    <dbReference type="NCBI Taxonomy" id="2316736"/>
    <lineage>
        <taxon>Bacteria</taxon>
        <taxon>Pseudomonadati</taxon>
        <taxon>Myxococcota</taxon>
        <taxon>Myxococcia</taxon>
        <taxon>Myxococcales</taxon>
        <taxon>Cystobacterineae</taxon>
        <taxon>Myxococcaceae</taxon>
        <taxon>Corallococcus</taxon>
    </lineage>
</organism>
<dbReference type="Gene3D" id="3.40.50.9200">
    <property type="entry name" value="Hypothetical protein MTH538"/>
    <property type="match status" value="1"/>
</dbReference>
<dbReference type="AlphaFoldDB" id="A0A7Y4KEX4"/>
<protein>
    <recommendedName>
        <fullName evidence="1">Thoeris protein ThsB TIR-like domain-containing protein</fullName>
    </recommendedName>
</protein>
<sequence>MAKRVFISFNFKEKGYQNDMQNLFAAHGGRVEATPTIVEKDVSAGGPAAIQAEIQRIMGPCKGLIVVVGDIAHNSPWVDYELGCANSQMIPKIAVRHPNATGGVPNNHRGMRVVEWNSQELIDAVRGW</sequence>
<accession>A0A7Y4KEX4</accession>
<evidence type="ECO:0000259" key="1">
    <source>
        <dbReference type="Pfam" id="PF08937"/>
    </source>
</evidence>
<dbReference type="InterPro" id="IPR015032">
    <property type="entry name" value="ThsB__TIR-like_domain"/>
</dbReference>
<keyword evidence="3" id="KW-1185">Reference proteome</keyword>
<dbReference type="RefSeq" id="WP_171432846.1">
    <property type="nucleotide sequence ID" value="NZ_JABFJV010000007.1"/>
</dbReference>
<gene>
    <name evidence="2" type="ORF">HMI49_02250</name>
</gene>
<name>A0A7Y4KEX4_9BACT</name>
<proteinExistence type="predicted"/>
<comment type="caution">
    <text evidence="2">The sequence shown here is derived from an EMBL/GenBank/DDBJ whole genome shotgun (WGS) entry which is preliminary data.</text>
</comment>
<evidence type="ECO:0000313" key="3">
    <source>
        <dbReference type="Proteomes" id="UP000563426"/>
    </source>
</evidence>
<reference evidence="2 3" key="1">
    <citation type="submission" date="2020-05" db="EMBL/GenBank/DDBJ databases">
        <authorList>
            <person name="Whitworth D."/>
        </authorList>
    </citation>
    <scope>NUCLEOTIDE SEQUENCE [LARGE SCALE GENOMIC DNA]</scope>
    <source>
        <strain evidence="2 3">AB043B</strain>
    </source>
</reference>
<dbReference type="SUPFAM" id="SSF52206">
    <property type="entry name" value="Hypothetical protein MTH538"/>
    <property type="match status" value="1"/>
</dbReference>
<dbReference type="Proteomes" id="UP000563426">
    <property type="component" value="Unassembled WGS sequence"/>
</dbReference>
<evidence type="ECO:0000313" key="2">
    <source>
        <dbReference type="EMBL" id="NOK32025.1"/>
    </source>
</evidence>
<feature type="domain" description="Thoeris protein ThsB TIR-like" evidence="1">
    <location>
        <begin position="6"/>
        <end position="100"/>
    </location>
</feature>
<dbReference type="InterPro" id="IPR036490">
    <property type="entry name" value="ThsB_TIR-like_sf"/>
</dbReference>
<dbReference type="Pfam" id="PF08937">
    <property type="entry name" value="ThsB_TIR"/>
    <property type="match status" value="1"/>
</dbReference>